<dbReference type="RefSeq" id="WP_007110175.1">
    <property type="nucleotide sequence ID" value="NZ_JNCS01000011.1"/>
</dbReference>
<dbReference type="STRING" id="222984.GCA_000731985_03289"/>
<comment type="caution">
    <text evidence="2">The sequence shown here is derived from an EMBL/GenBank/DDBJ whole genome shotgun (WGS) entry which is preliminary data.</text>
</comment>
<evidence type="ECO:0000256" key="1">
    <source>
        <dbReference type="SAM" id="MobiDB-lite"/>
    </source>
</evidence>
<evidence type="ECO:0000313" key="2">
    <source>
        <dbReference type="EMBL" id="RZH69038.1"/>
    </source>
</evidence>
<protein>
    <submittedName>
        <fullName evidence="2">Uncharacterized protein</fullName>
    </submittedName>
</protein>
<dbReference type="EMBL" id="SHMR01000001">
    <property type="protein sequence ID" value="RZH69038.1"/>
    <property type="molecule type" value="Genomic_DNA"/>
</dbReference>
<gene>
    <name evidence="2" type="ORF">ELS17_06180</name>
</gene>
<name>A0A482XYH7_9EURY</name>
<dbReference type="PROSITE" id="PS51318">
    <property type="entry name" value="TAT"/>
    <property type="match status" value="1"/>
</dbReference>
<sequence>MSRPPSRRTVLASIATTAAVATGGFESDPSGATAPSLESGTVPADRYDCSDVERPEPDRLDGTDALESLPYPAPPSEANAGEDRSPADGSRSSAVYGVSRYVTEFERAYRRNAFLARYGSLARTVTLHRTAYRTAPIDPSGTEDAVLVAIRYNLTKGTRQSIADQRTEWDVRVVYYLDEHVLLRARYDGVAEELSFDPDPRARGTPVACFD</sequence>
<dbReference type="OrthoDB" id="180994at2157"/>
<accession>A0A482XYH7</accession>
<organism evidence="2 3">
    <name type="scientific">Natrinema altunense</name>
    <dbReference type="NCBI Taxonomy" id="222984"/>
    <lineage>
        <taxon>Archaea</taxon>
        <taxon>Methanobacteriati</taxon>
        <taxon>Methanobacteriota</taxon>
        <taxon>Stenosarchaea group</taxon>
        <taxon>Halobacteria</taxon>
        <taxon>Halobacteriales</taxon>
        <taxon>Natrialbaceae</taxon>
        <taxon>Natrinema</taxon>
    </lineage>
</organism>
<proteinExistence type="predicted"/>
<evidence type="ECO:0000313" key="3">
    <source>
        <dbReference type="Proteomes" id="UP000292704"/>
    </source>
</evidence>
<reference evidence="2 3" key="1">
    <citation type="submission" date="2019-02" db="EMBL/GenBank/DDBJ databases">
        <title>Genome analysis provides insights into bioremediation potentialities and Haloocin production by Natrinema altunense strain 4.1R isolated from Chott Douz in Tunisian desert.</title>
        <authorList>
            <person name="Najjari A."/>
            <person name="Youssef N."/>
            <person name="Ben Dhia O."/>
            <person name="Ferjani R."/>
            <person name="El Hidri D."/>
            <person name="Ouzari H.I."/>
            <person name="Cherif A."/>
        </authorList>
    </citation>
    <scope>NUCLEOTIDE SEQUENCE [LARGE SCALE GENOMIC DNA]</scope>
    <source>
        <strain evidence="2 3">4.1R</strain>
    </source>
</reference>
<dbReference type="InterPro" id="IPR006311">
    <property type="entry name" value="TAT_signal"/>
</dbReference>
<dbReference type="AlphaFoldDB" id="A0A482XYH7"/>
<feature type="region of interest" description="Disordered" evidence="1">
    <location>
        <begin position="22"/>
        <end position="93"/>
    </location>
</feature>
<feature type="compositionally biased region" description="Basic and acidic residues" evidence="1">
    <location>
        <begin position="45"/>
        <end position="62"/>
    </location>
</feature>
<dbReference type="Proteomes" id="UP000292704">
    <property type="component" value="Unassembled WGS sequence"/>
</dbReference>